<dbReference type="PANTHER" id="PTHR13140">
    <property type="entry name" value="MYOSIN"/>
    <property type="match status" value="1"/>
</dbReference>
<evidence type="ECO:0000256" key="8">
    <source>
        <dbReference type="ARBA" id="ARBA00023123"/>
    </source>
</evidence>
<feature type="coiled-coil region" evidence="12">
    <location>
        <begin position="1291"/>
        <end position="1336"/>
    </location>
</feature>
<proteinExistence type="evidence at transcript level"/>
<feature type="domain" description="Myosin N-terminal SH3-like" evidence="16">
    <location>
        <begin position="8"/>
        <end position="64"/>
    </location>
</feature>
<dbReference type="InterPro" id="IPR002710">
    <property type="entry name" value="Dilute_dom"/>
</dbReference>
<dbReference type="SMART" id="SM00015">
    <property type="entry name" value="IQ"/>
    <property type="match status" value="6"/>
</dbReference>
<feature type="coiled-coil region" evidence="12">
    <location>
        <begin position="1059"/>
        <end position="1086"/>
    </location>
</feature>
<evidence type="ECO:0000313" key="18">
    <source>
        <dbReference type="EnsemblMetazoa" id="NP_999655"/>
    </source>
</evidence>
<evidence type="ECO:0000256" key="5">
    <source>
        <dbReference type="ARBA" id="ARBA00022840"/>
    </source>
</evidence>
<evidence type="ECO:0000259" key="14">
    <source>
        <dbReference type="PROSITE" id="PS51126"/>
    </source>
</evidence>
<feature type="domain" description="Dilute" evidence="14">
    <location>
        <begin position="1500"/>
        <end position="1776"/>
    </location>
</feature>
<reference evidence="17" key="2">
    <citation type="submission" date="2000-03" db="EMBL/GenBank/DDBJ databases">
        <authorList>
            <person name="Sirotkin V.A."/>
            <person name="Seipel S.A."/>
            <person name="Bonder E.M."/>
        </authorList>
    </citation>
    <scope>NUCLEOTIDE SEQUENCE</scope>
</reference>
<evidence type="ECO:0000256" key="2">
    <source>
        <dbReference type="ARBA" id="ARBA00022553"/>
    </source>
</evidence>
<keyword evidence="7 12" id="KW-0175">Coiled coil</keyword>
<sequence>MTTKELYCKGARVWVRDPETVWKGGEILKDFKAEDKTLDVELEDGTAATLKVKTKEDLPPLRNPEILIGENDLTSLSYLHEPAVLYNLNERFIRNTAIYTYCGIVLVAINPYESLPLYGEDVIQAYHGQDMGAMDPHIFAVAEEAFKRMARFEQDQSIIVSGESGAGKTVSAKYAMRYFATVGGSSSETQVEKKVLASNPIMEAIGNAKTTRNDNSSRFGKYIEIRFNRLHHIVGANMRTYLLEKSRVVFQAPEERNYHIFYQLCACCDQPELKELALGHPDEFYYTSQGEAPTVDGIDDKANLVETKEAFKLLGFKDDMMKQIFRIIGAVLHFGNVEIQPDQHESCKIEVESESLPILCSLLGIEEDAMRKWLCNRKIVTVQEVLTKPLRRDMAVFSRDALAKHIYSQLFTWIVEQINKAMDTQAKTTNFIGVLDIYGFEMFEINSFEQFCINYANEKLQQQFTQHVFKLEQEEYVKEQIEWSFIDYYDNQPCIDMIESKLGILDLLDEECMLPKGSDENWCNKLYNKLTAHGHFSKPRTSRTAFLVHHFADKVEYESEGFVQKNRDQVNDEHLNILMASQYEFVAELFRPKPEAPKHNHKRGSVKPMVAPVSRTKTFKRSVGSQFRDSLTYLMMKLNSTTPHYVRCIKPNDYKLPFTFEPKRAVEQLRACGVLETIRISAAGYPSRWSYSEFFTRYRVLMVRKEINKKDVRGTSEKTLKRLIVDPDKYQFGKTKIFFRAGQVAYLEKLRADKLRAACVLMQKTVRGWMQRTKYQRLKAATIVMQKHTRAFLARKLTKFLRETRASIIVQKTWRRYRCRRDFLIIRNATLKIQSYYRGMVGRCIYMEALRQHRATTLQRYIRGWQVRTWYRRTRRALVLLQSCVRRWKARKELKQLKIEARSVEHYKALNRGMENKIISITHKVDELNKENVRLQHTKQVMLKLKDDLGDLEKVKAESKELNKTVATQETELEKLRRLLEETQTEKGIVEEELQSVVKARAEEQKLYEEETTELKAKLLEQETNLTELEESVELQVNTAVEETKEHLIAEFEDERSRHQKLLLDYTRLEQRFDNLKEDMQAMENSPTAHMNGGMVPRHVRADSSEGAESGYGTLATTTTEDAENVEEQGEENASMDISVFIKLQQRCRDLEKEKSKLEVQLEKREVDGRNRTNNIEHELDHLHLLNKDLNEENNRVKKDMDNLRRTLEGDEEENNPVKILNSQVDVLNLENEKHRQEIVKLKTDLVNRRRQWALQEGDSVETGTNTEQHMLVSDEDLDNLQLDSSLISDYKSVKTTNQILEKEIQALRMNYDYEKTDLKEQIGKLQQDNERQQSIIGENLKLTPAARVSQAIQFELSRLTNENINLMEEKEYLEKFVKKLKKQLKAAHKRMQSTSSADLGGVATVNNIPDVHLSGVPSEFNDTPESSQANVRVKEREEMMGMLEYKAEDEPKLLKMVIIDFIPEAAEGHLPGLPAYIIFMCIRHADFVNDDRKVKALLTGVINGIKKTVKKHFEDFEYVSFWLTNATRLLHNLKQYSGEESFSSKNTERQNEHCLRNFDLSEYRHVMNDLGIHIYQMLIRIIENSVQPMIVTAMLEGEMAGLVSSKPTGVRGSNSTIREREVKDVSIDSLIKQLGTYITVMNVHGMDPELVKQVARQALYLITASTINNILLRKDMCHWSKGVQIRYNLSELEEWLRSSRLYDKMMETTLEPLVQVAQLLQVKKRTDDDVGIICDTCTQLTVTQIIKILNLYTPDEYEKRTEIAFIRKVQSRLANRNDPKRESQLLIDAKHTFPVTFPYNPSSVELNEITIPSSFHLDFLKKL</sequence>
<dbReference type="Gene3D" id="3.40.850.10">
    <property type="entry name" value="Kinesin motor domain"/>
    <property type="match status" value="1"/>
</dbReference>
<dbReference type="GO" id="GO:0000146">
    <property type="term" value="F:microfilament motor activity"/>
    <property type="evidence" value="ECO:0000318"/>
    <property type="project" value="GO_Central"/>
</dbReference>
<dbReference type="SMART" id="SM01132">
    <property type="entry name" value="DIL"/>
    <property type="match status" value="1"/>
</dbReference>
<dbReference type="GO" id="GO:0005524">
    <property type="term" value="F:ATP binding"/>
    <property type="evidence" value="ECO:0007669"/>
    <property type="project" value="UniProtKB-UniRule"/>
</dbReference>
<dbReference type="InterPro" id="IPR058662">
    <property type="entry name" value="Myo5a/b_dom"/>
</dbReference>
<reference evidence="17" key="1">
    <citation type="journal article" date="2000" name="Mol. Reprod. Dev.">
        <title>Characterization of sea urchin unconventional myosins and analysis of their patterns of expression during early embryogenesis.</title>
        <authorList>
            <person name="Sirotkin V."/>
            <person name="Seipel S."/>
            <person name="Krendel M."/>
            <person name="Bonder E.M."/>
        </authorList>
    </citation>
    <scope>NUCLEOTIDE SEQUENCE</scope>
</reference>
<dbReference type="GeneID" id="373234"/>
<dbReference type="GO" id="GO:0006897">
    <property type="term" value="P:endocytosis"/>
    <property type="evidence" value="ECO:0000318"/>
    <property type="project" value="GO_Central"/>
</dbReference>
<protein>
    <submittedName>
        <fullName evidence="17">Myosin V</fullName>
    </submittedName>
</protein>
<accession>Q9NBH3</accession>
<dbReference type="PROSITE" id="PS51126">
    <property type="entry name" value="DILUTE"/>
    <property type="match status" value="1"/>
</dbReference>
<keyword evidence="2" id="KW-0597">Phosphoprotein</keyword>
<dbReference type="OMA" id="GKSKHFE"/>
<dbReference type="GO" id="GO:0016459">
    <property type="term" value="C:myosin complex"/>
    <property type="evidence" value="ECO:0007669"/>
    <property type="project" value="UniProtKB-KW"/>
</dbReference>
<dbReference type="InterPro" id="IPR001609">
    <property type="entry name" value="Myosin_head_motor_dom-like"/>
</dbReference>
<keyword evidence="5 11" id="KW-0067">ATP-binding</keyword>
<feature type="coiled-coil region" evidence="12">
    <location>
        <begin position="1141"/>
        <end position="1252"/>
    </location>
</feature>
<keyword evidence="19" id="KW-1185">Reference proteome</keyword>
<evidence type="ECO:0000256" key="11">
    <source>
        <dbReference type="PROSITE-ProRule" id="PRU00782"/>
    </source>
</evidence>
<dbReference type="InterPro" id="IPR000048">
    <property type="entry name" value="IQ_motif_EF-hand-BS"/>
</dbReference>
<keyword evidence="9 11" id="KW-0505">Motor protein</keyword>
<evidence type="ECO:0000256" key="7">
    <source>
        <dbReference type="ARBA" id="ARBA00023054"/>
    </source>
</evidence>
<dbReference type="InterPro" id="IPR036961">
    <property type="entry name" value="Kinesin_motor_dom_sf"/>
</dbReference>
<dbReference type="InParanoid" id="Q9NBH3"/>
<keyword evidence="6" id="KW-0112">Calmodulin-binding</keyword>
<dbReference type="Gene3D" id="1.20.5.190">
    <property type="match status" value="3"/>
</dbReference>
<reference evidence="18" key="4">
    <citation type="submission" date="2021-01" db="UniProtKB">
        <authorList>
            <consortium name="EnsemblMetazoa"/>
        </authorList>
    </citation>
    <scope>IDENTIFICATION</scope>
</reference>
<evidence type="ECO:0000256" key="1">
    <source>
        <dbReference type="ARBA" id="ARBA00008314"/>
    </source>
</evidence>
<dbReference type="RefSeq" id="NP_999655.1">
    <property type="nucleotide sequence ID" value="NM_214490.1"/>
</dbReference>
<dbReference type="Pfam" id="PF01843">
    <property type="entry name" value="DIL"/>
    <property type="match status" value="1"/>
</dbReference>
<dbReference type="GO" id="GO:0007015">
    <property type="term" value="P:actin filament organization"/>
    <property type="evidence" value="ECO:0000318"/>
    <property type="project" value="GO_Central"/>
</dbReference>
<dbReference type="Gene3D" id="6.20.240.20">
    <property type="match status" value="1"/>
</dbReference>
<dbReference type="PANTHER" id="PTHR13140:SF706">
    <property type="entry name" value="DILUTE CLASS UNCONVENTIONAL MYOSIN, ISOFORM C"/>
    <property type="match status" value="1"/>
</dbReference>
<evidence type="ECO:0000313" key="19">
    <source>
        <dbReference type="Proteomes" id="UP000007110"/>
    </source>
</evidence>
<comment type="similarity">
    <text evidence="1 11">Belongs to the TRAFAC class myosin-kinesin ATPase superfamily. Myosin family.</text>
</comment>
<evidence type="ECO:0000256" key="13">
    <source>
        <dbReference type="SAM" id="MobiDB-lite"/>
    </source>
</evidence>
<evidence type="ECO:0000259" key="15">
    <source>
        <dbReference type="PROSITE" id="PS51456"/>
    </source>
</evidence>
<dbReference type="GO" id="GO:0016020">
    <property type="term" value="C:membrane"/>
    <property type="evidence" value="ECO:0000318"/>
    <property type="project" value="GO_Central"/>
</dbReference>
<dbReference type="EnsemblMetazoa" id="NM_214490">
    <property type="protein sequence ID" value="NP_999655"/>
    <property type="gene ID" value="LOC373234"/>
</dbReference>
<dbReference type="Proteomes" id="UP000007110">
    <property type="component" value="Unassembled WGS sequence"/>
</dbReference>
<evidence type="ECO:0000256" key="12">
    <source>
        <dbReference type="SAM" id="Coils"/>
    </source>
</evidence>
<dbReference type="Pfam" id="PF00612">
    <property type="entry name" value="IQ"/>
    <property type="match status" value="6"/>
</dbReference>
<evidence type="ECO:0000256" key="3">
    <source>
        <dbReference type="ARBA" id="ARBA00022737"/>
    </source>
</evidence>
<dbReference type="PROSITE" id="PS51844">
    <property type="entry name" value="SH3_LIKE"/>
    <property type="match status" value="1"/>
</dbReference>
<feature type="binding site" evidence="11">
    <location>
        <begin position="162"/>
        <end position="169"/>
    </location>
    <ligand>
        <name>ATP</name>
        <dbReference type="ChEBI" id="CHEBI:30616"/>
    </ligand>
</feature>
<evidence type="ECO:0000256" key="4">
    <source>
        <dbReference type="ARBA" id="ARBA00022741"/>
    </source>
</evidence>
<dbReference type="FunFam" id="1.10.10.820:FF:000001">
    <property type="entry name" value="Myosin heavy chain"/>
    <property type="match status" value="1"/>
</dbReference>
<dbReference type="SMART" id="SM00242">
    <property type="entry name" value="MYSc"/>
    <property type="match status" value="1"/>
</dbReference>
<evidence type="ECO:0000256" key="9">
    <source>
        <dbReference type="ARBA" id="ARBA00023175"/>
    </source>
</evidence>
<feature type="compositionally biased region" description="Acidic residues" evidence="13">
    <location>
        <begin position="1121"/>
        <end position="1131"/>
    </location>
</feature>
<name>Q9NBH3_STRPU</name>
<dbReference type="GO" id="GO:0005737">
    <property type="term" value="C:cytoplasm"/>
    <property type="evidence" value="ECO:0000318"/>
    <property type="project" value="GO_Central"/>
</dbReference>
<evidence type="ECO:0000256" key="6">
    <source>
        <dbReference type="ARBA" id="ARBA00022860"/>
    </source>
</evidence>
<dbReference type="Pfam" id="PF25966">
    <property type="entry name" value="Myo5a"/>
    <property type="match status" value="1"/>
</dbReference>
<dbReference type="EMBL" id="AF248863">
    <property type="protein sequence ID" value="AAF78910.1"/>
    <property type="molecule type" value="mRNA"/>
</dbReference>
<dbReference type="Gene3D" id="1.20.58.530">
    <property type="match status" value="1"/>
</dbReference>
<keyword evidence="8 11" id="KW-0518">Myosin</keyword>
<dbReference type="SUPFAM" id="SSF52540">
    <property type="entry name" value="P-loop containing nucleoside triphosphate hydrolases"/>
    <property type="match status" value="2"/>
</dbReference>
<dbReference type="KEGG" id="spu:373234"/>
<keyword evidence="3" id="KW-0677">Repeat</keyword>
<evidence type="ECO:0000259" key="16">
    <source>
        <dbReference type="PROSITE" id="PS51844"/>
    </source>
</evidence>
<dbReference type="InterPro" id="IPR027417">
    <property type="entry name" value="P-loop_NTPase"/>
</dbReference>
<dbReference type="OrthoDB" id="6108017at2759"/>
<dbReference type="PRINTS" id="PR00193">
    <property type="entry name" value="MYOSINHEAVY"/>
</dbReference>
<feature type="region of interest" description="Actin-binding" evidence="11">
    <location>
        <begin position="631"/>
        <end position="653"/>
    </location>
</feature>
<dbReference type="CDD" id="cd15470">
    <property type="entry name" value="Myo5_CBD"/>
    <property type="match status" value="1"/>
</dbReference>
<feature type="region of interest" description="Disordered" evidence="13">
    <location>
        <begin position="1103"/>
        <end position="1133"/>
    </location>
</feature>
<dbReference type="CDD" id="cd01380">
    <property type="entry name" value="MYSc_Myo5"/>
    <property type="match status" value="1"/>
</dbReference>
<dbReference type="Gene3D" id="1.10.10.820">
    <property type="match status" value="1"/>
</dbReference>
<dbReference type="InterPro" id="IPR004009">
    <property type="entry name" value="SH3_Myosin"/>
</dbReference>
<dbReference type="Pfam" id="PF00063">
    <property type="entry name" value="Myosin_head"/>
    <property type="match status" value="1"/>
</dbReference>
<keyword evidence="10 11" id="KW-0009">Actin-binding</keyword>
<dbReference type="InterPro" id="IPR036103">
    <property type="entry name" value="MYSc_Myo5"/>
</dbReference>
<dbReference type="Gene3D" id="1.20.120.720">
    <property type="entry name" value="Myosin VI head, motor domain, U50 subdomain"/>
    <property type="match status" value="1"/>
</dbReference>
<evidence type="ECO:0000256" key="10">
    <source>
        <dbReference type="ARBA" id="ARBA00023203"/>
    </source>
</evidence>
<dbReference type="PROSITE" id="PS51456">
    <property type="entry name" value="MYOSIN_MOTOR"/>
    <property type="match status" value="1"/>
</dbReference>
<dbReference type="PROSITE" id="PS50096">
    <property type="entry name" value="IQ"/>
    <property type="match status" value="5"/>
</dbReference>
<dbReference type="GO" id="GO:0015629">
    <property type="term" value="C:actin cytoskeleton"/>
    <property type="evidence" value="ECO:0000318"/>
    <property type="project" value="GO_Central"/>
</dbReference>
<reference evidence="19" key="3">
    <citation type="submission" date="2015-02" db="EMBL/GenBank/DDBJ databases">
        <title>Genome sequencing for Strongylocentrotus purpuratus.</title>
        <authorList>
            <person name="Murali S."/>
            <person name="Liu Y."/>
            <person name="Vee V."/>
            <person name="English A."/>
            <person name="Wang M."/>
            <person name="Skinner E."/>
            <person name="Han Y."/>
            <person name="Muzny D.M."/>
            <person name="Worley K.C."/>
            <person name="Gibbs R.A."/>
        </authorList>
    </citation>
    <scope>NUCLEOTIDE SEQUENCE</scope>
</reference>
<dbReference type="GO" id="GO:0051015">
    <property type="term" value="F:actin filament binding"/>
    <property type="evidence" value="ECO:0000318"/>
    <property type="project" value="GO_Central"/>
</dbReference>
<keyword evidence="4 11" id="KW-0547">Nucleotide-binding</keyword>
<organism evidence="17">
    <name type="scientific">Strongylocentrotus purpuratus</name>
    <name type="common">Purple sea urchin</name>
    <dbReference type="NCBI Taxonomy" id="7668"/>
    <lineage>
        <taxon>Eukaryota</taxon>
        <taxon>Metazoa</taxon>
        <taxon>Echinodermata</taxon>
        <taxon>Eleutherozoa</taxon>
        <taxon>Echinozoa</taxon>
        <taxon>Echinoidea</taxon>
        <taxon>Euechinoidea</taxon>
        <taxon>Echinacea</taxon>
        <taxon>Camarodonta</taxon>
        <taxon>Echinidea</taxon>
        <taxon>Strongylocentrotidae</taxon>
        <taxon>Strongylocentrotus</taxon>
    </lineage>
</organism>
<evidence type="ECO:0000313" key="17">
    <source>
        <dbReference type="EMBL" id="AAF78910.1"/>
    </source>
</evidence>
<feature type="coiled-coil region" evidence="12">
    <location>
        <begin position="911"/>
        <end position="1032"/>
    </location>
</feature>
<feature type="domain" description="Myosin motor" evidence="15">
    <location>
        <begin position="68"/>
        <end position="752"/>
    </location>
</feature>